<evidence type="ECO:0000313" key="1">
    <source>
        <dbReference type="EMBL" id="ODM91784.1"/>
    </source>
</evidence>
<gene>
    <name evidence="1" type="ORF">Ocin01_14897</name>
</gene>
<organism evidence="1 2">
    <name type="scientific">Orchesella cincta</name>
    <name type="common">Springtail</name>
    <name type="synonym">Podura cincta</name>
    <dbReference type="NCBI Taxonomy" id="48709"/>
    <lineage>
        <taxon>Eukaryota</taxon>
        <taxon>Metazoa</taxon>
        <taxon>Ecdysozoa</taxon>
        <taxon>Arthropoda</taxon>
        <taxon>Hexapoda</taxon>
        <taxon>Collembola</taxon>
        <taxon>Entomobryomorpha</taxon>
        <taxon>Entomobryoidea</taxon>
        <taxon>Orchesellidae</taxon>
        <taxon>Orchesellinae</taxon>
        <taxon>Orchesella</taxon>
    </lineage>
</organism>
<dbReference type="EMBL" id="LJIJ01001421">
    <property type="protein sequence ID" value="ODM91784.1"/>
    <property type="molecule type" value="Genomic_DNA"/>
</dbReference>
<sequence length="197" mass="22395">MKSGQQEELYSWERNIVSTSSLEMGDLSEVELLRRRAIQPEGLENIQQAITNSQLTDNFRTRVLKSLLEFCQTVKTKLNLSSNTRMNMNGNSEAARQKIGAIFASMKAQTDRLFSSMENDAKEATESLNPQEQGAVARFVEGFSNIWEIVCDFVQLFFKILSKGLTWIYNTAKDSFLEFVDQLEAIVAPNQKQSISY</sequence>
<reference evidence="1 2" key="1">
    <citation type="journal article" date="2016" name="Genome Biol. Evol.">
        <title>Gene Family Evolution Reflects Adaptation to Soil Environmental Stressors in the Genome of the Collembolan Orchesella cincta.</title>
        <authorList>
            <person name="Faddeeva-Vakhrusheva A."/>
            <person name="Derks M.F."/>
            <person name="Anvar S.Y."/>
            <person name="Agamennone V."/>
            <person name="Suring W."/>
            <person name="Smit S."/>
            <person name="van Straalen N.M."/>
            <person name="Roelofs D."/>
        </authorList>
    </citation>
    <scope>NUCLEOTIDE SEQUENCE [LARGE SCALE GENOMIC DNA]</scope>
    <source>
        <tissue evidence="1">Mixed pool</tissue>
    </source>
</reference>
<name>A0A1D2MFY2_ORCCI</name>
<keyword evidence="2" id="KW-1185">Reference proteome</keyword>
<comment type="caution">
    <text evidence="1">The sequence shown here is derived from an EMBL/GenBank/DDBJ whole genome shotgun (WGS) entry which is preliminary data.</text>
</comment>
<dbReference type="AlphaFoldDB" id="A0A1D2MFY2"/>
<evidence type="ECO:0000313" key="2">
    <source>
        <dbReference type="Proteomes" id="UP000094527"/>
    </source>
</evidence>
<protein>
    <submittedName>
        <fullName evidence="1">Uncharacterized protein</fullName>
    </submittedName>
</protein>
<accession>A0A1D2MFY2</accession>
<dbReference type="Proteomes" id="UP000094527">
    <property type="component" value="Unassembled WGS sequence"/>
</dbReference>
<proteinExistence type="predicted"/>